<evidence type="ECO:0000256" key="1">
    <source>
        <dbReference type="SAM" id="MobiDB-lite"/>
    </source>
</evidence>
<accession>A0A4V2Q300</accession>
<keyword evidence="4" id="KW-1185">Reference proteome</keyword>
<protein>
    <recommendedName>
        <fullName evidence="2">Dermonecrotic toxin N-terminal domain-containing protein</fullName>
    </recommendedName>
</protein>
<gene>
    <name evidence="3" type="ORF">EZJ58_2971</name>
</gene>
<dbReference type="RefSeq" id="WP_132923586.1">
    <property type="nucleotide sequence ID" value="NZ_SJOI01000001.1"/>
</dbReference>
<dbReference type="InterPro" id="IPR046673">
    <property type="entry name" value="ToxA_N"/>
</dbReference>
<feature type="region of interest" description="Disordered" evidence="1">
    <location>
        <begin position="275"/>
        <end position="294"/>
    </location>
</feature>
<proteinExistence type="predicted"/>
<reference evidence="3 4" key="1">
    <citation type="submission" date="2019-02" db="EMBL/GenBank/DDBJ databases">
        <title>Investigation of anaerobic lignin degradation for improved lignocellulosic biofuels.</title>
        <authorList>
            <person name="Deangelis K."/>
        </authorList>
    </citation>
    <scope>NUCLEOTIDE SEQUENCE [LARGE SCALE GENOMIC DNA]</scope>
    <source>
        <strain evidence="3 4">159R</strain>
    </source>
</reference>
<evidence type="ECO:0000313" key="3">
    <source>
        <dbReference type="EMBL" id="TCL04828.1"/>
    </source>
</evidence>
<dbReference type="Pfam" id="PF20178">
    <property type="entry name" value="ToxA_N"/>
    <property type="match status" value="1"/>
</dbReference>
<dbReference type="EMBL" id="SJOI01000001">
    <property type="protein sequence ID" value="TCL04828.1"/>
    <property type="molecule type" value="Genomic_DNA"/>
</dbReference>
<sequence length="1379" mass="154625">MQITEGFKDYYNIYNNDSEIEFFDCEDPNYETDDDSEIYYDLPEELPTENVPFTEDLKRTLFHLIKIVTSYEADRLSLSLLYKTGLGIPFSLLAAAHSFYRLWRREENIGSVLIEGFPFFALTILPQSEKLMLLANFIKNHIEDRVGLDNLPFPAGFNTPTEGDYLVLGVLALLGEYYLAGHSVPAPRRAGLKLPVALAQLFTRICRYWHLLCATATESPTPAADPFGRIILNPAEKREQKEGRRLARLWTCDSRRRQIQRERIAEAYYGIKKPHVPATATGPGTDRRHDRQALAGSAASSLSAALFSTVIAPVRRALQMLAQGLMAVAMPFPAVSGAAPGRSAAVLAPPPINAITEVAATPPSEALAYPETVTLKALLATKLNLSSETLLPPETTTQNTMFRGPFWAAPYVQLRHYLRDSYPAITNIVAQQLAEAISRRFGVSLNPDHCFLHRNDTSRSTPDSHVSRGLEDRPKDSLTLTEFAIKKYITGEAEDLAALDDDYGVYRGNASVTGTRRGDLLPFKPSDLDPLLDSLKPTAVYQHALHHYRRVNQEFHALANLIHIVNALSHHREQPSPGDIGIYMQALGLGEDGRHRLNISLFDINGCLATDLAVIEAPGAPDVLLYLPRAQQPFRRFENGAAMREWVVGQSRDSFARQELLKHFALRDSKGSNVIFGRWGVERWLENIADYPEHIWQNKEKASGLLYEIVSERQLERAWADAAYLPDVRQARPQNGYGDSVLWLNQLYALPIAPFTALEPLEGDGPYHPPARQTALQSPVSGSFYSPVPDPSRLALSLLFSAAGEILPFDDEGVIHFSDGPKIALSLFRTLINYDMQAMQGAQHVNGGIERVLTALSVMPSGYVRTLRTWPNGRIDMHFSITLPPASGQRRENLQAVRLFGKIMPLRFNSRLKAYEVFDIHHEDNAGYPVCHNEKNHWQFGRLTGREYHARSAISMAVYSDISIRLYEKLMENLNELCKKTGDLTPVNSLGIAKDADGVDYLTIKNHYFEISAGPGENVFLLRGDKNIELKIRFDNKKKKFFYIPGRDQVLASYQKTLSAVMLEHGIDSRLSYRQGFRLPNDKSCRLALAAEKSLAHSGLKKIIFYGLGEAEIALSPRYAPQANAIRKGLSLCDALVRELLSSKEQPRLRPLFYSALQIIGAGQNIQHRAWSLFISNLKKTLALLENHTGDDYGRVWGASFDSFAIATVALKSDPLKRLWFNVRYRQSKGPHNHYLAHYCRYGCKEIPSGENIASISRSVGKGSVTEEETLVNPVFKDDFPLLMARLQSGNMNSDEINSLASLSEAANVQHVAFLSDKKLARQLFRTKALARVKMILNDADRFSHLLLHLHAQLNHRSCEHPSQEPVRMLLFMLAWQGI</sequence>
<feature type="domain" description="Dermonecrotic toxin N-terminal" evidence="2">
    <location>
        <begin position="420"/>
        <end position="667"/>
    </location>
</feature>
<organism evidence="3 4">
    <name type="scientific">Sodalis ligni</name>
    <dbReference type="NCBI Taxonomy" id="2697027"/>
    <lineage>
        <taxon>Bacteria</taxon>
        <taxon>Pseudomonadati</taxon>
        <taxon>Pseudomonadota</taxon>
        <taxon>Gammaproteobacteria</taxon>
        <taxon>Enterobacterales</taxon>
        <taxon>Bruguierivoracaceae</taxon>
        <taxon>Sodalis</taxon>
    </lineage>
</organism>
<comment type="caution">
    <text evidence="3">The sequence shown here is derived from an EMBL/GenBank/DDBJ whole genome shotgun (WGS) entry which is preliminary data.</text>
</comment>
<dbReference type="Proteomes" id="UP000294555">
    <property type="component" value="Unassembled WGS sequence"/>
</dbReference>
<dbReference type="OrthoDB" id="5653126at2"/>
<evidence type="ECO:0000259" key="2">
    <source>
        <dbReference type="Pfam" id="PF20178"/>
    </source>
</evidence>
<feature type="region of interest" description="Disordered" evidence="1">
    <location>
        <begin position="454"/>
        <end position="473"/>
    </location>
</feature>
<evidence type="ECO:0000313" key="4">
    <source>
        <dbReference type="Proteomes" id="UP000294555"/>
    </source>
</evidence>
<name>A0A4V2Q300_9GAMM</name>